<dbReference type="EMBL" id="HM452126">
    <property type="protein sequence ID" value="ADM80079.1"/>
    <property type="molecule type" value="Genomic_DNA"/>
</dbReference>
<evidence type="ECO:0000313" key="1">
    <source>
        <dbReference type="EMBL" id="ADM80079.1"/>
    </source>
</evidence>
<proteinExistence type="predicted"/>
<dbReference type="OrthoDB" id="22800at10239"/>
<name>E1A1Z0_9CAUD</name>
<sequence length="108" mass="12917">MSIRNAVIEHAIPGIQACPGARFTTNDIVDMLRENHQFNKFLSMYNRKDDKNNELSKNRWIETWERGVRLVFKQSAENIEHMMEKHGIGFQRYKHGTKTCRYWVFEVK</sequence>
<reference evidence="1 2" key="1">
    <citation type="journal article" date="2012" name="Vet. Microbiol.">
        <title>Complete genome sequence and characterization of a broad-host range T4-like bacteriophage phiAS5 infecting Aeromonas salmonicida subsp. salmonicida.</title>
        <authorList>
            <person name="Kim J.H."/>
            <person name="Son J.S."/>
            <person name="Choi Y.J."/>
            <person name="Choresca C.H.Jr."/>
            <person name="Shin S.P."/>
            <person name="Han J.E."/>
            <person name="Jun J.W."/>
            <person name="Park S.C."/>
        </authorList>
    </citation>
    <scope>NUCLEOTIDE SEQUENCE [LARGE SCALE GENOMIC DNA]</scope>
</reference>
<gene>
    <name evidence="1" type="ORF">phiAS5_ORF0236</name>
</gene>
<dbReference type="KEGG" id="vg:9861643"/>
<dbReference type="RefSeq" id="YP_003969525.1">
    <property type="nucleotide sequence ID" value="NC_014636.1"/>
</dbReference>
<dbReference type="GeneID" id="9861643"/>
<accession>E1A1Z0</accession>
<dbReference type="Proteomes" id="UP000002236">
    <property type="component" value="Segment"/>
</dbReference>
<protein>
    <submittedName>
        <fullName evidence="1">Uncharacterized protein</fullName>
    </submittedName>
</protein>
<keyword evidence="2" id="KW-1185">Reference proteome</keyword>
<evidence type="ECO:0000313" key="2">
    <source>
        <dbReference type="Proteomes" id="UP000002236"/>
    </source>
</evidence>
<organism evidence="1 2">
    <name type="scientific">Aeromonas phage phiAS5</name>
    <dbReference type="NCBI Taxonomy" id="879630"/>
    <lineage>
        <taxon>Viruses</taxon>
        <taxon>Duplodnaviria</taxon>
        <taxon>Heunggongvirae</taxon>
        <taxon>Uroviricota</taxon>
        <taxon>Caudoviricetes</taxon>
        <taxon>Pantevenvirales</taxon>
        <taxon>Straboviridae</taxon>
        <taxon>Chrysonvirus</taxon>
        <taxon>Chrysonvirus as5</taxon>
    </lineage>
</organism>